<reference evidence="2" key="1">
    <citation type="submission" date="2021-03" db="EMBL/GenBank/DDBJ databases">
        <authorList>
            <person name="Bekaert M."/>
        </authorList>
    </citation>
    <scope>NUCLEOTIDE SEQUENCE</scope>
</reference>
<sequence>MSIFTYPDNSFVDIFFFRDKFEVTPQTVPYLAALVSVSEEVRSRCHLKHRISQYMMTESPSSGSSNSSTGSAQSMPSAQAPPVPPVPVPTTQNNTLPMATPTPKRQKSWDLLDQSAMNTARGMQKGNTHLSQGQPANSPKVCWRSLDSEPKDVKSGLAVRVGRGSVSNENNVLLDPEVLTDYPTQVLVLTVLATLVRNTTDENEARILYEYLAEASVVFPRVFPVIHSLLDAKINNVLSLCHDQAILNAVQSIIQNMIACEDVSQQQLSYLQSIGFGGLWRFAGTFTKSAPSDTAELLVNCLEAMMMENCLPGDDLDILNPYPSSLGISSNLNLSSSMSSLSVSSMHSPTDKEIVDKNGAAGGNRMRHGSANNIQSKNRTGSFKRKDSGAGGKGTWGAPGMNYLRFPEARMQKILTMTQIDEYVVDSVEPEMTQEEFLKVVEPVLLEYFENG</sequence>
<comment type="caution">
    <text evidence="2">The sequence shown here is derived from an EMBL/GenBank/DDBJ whole genome shotgun (WGS) entry which is preliminary data.</text>
</comment>
<dbReference type="OrthoDB" id="28245at2759"/>
<feature type="region of interest" description="Disordered" evidence="1">
    <location>
        <begin position="52"/>
        <end position="107"/>
    </location>
</feature>
<accession>A0A8S3PPZ0</accession>
<dbReference type="Proteomes" id="UP000683360">
    <property type="component" value="Unassembled WGS sequence"/>
</dbReference>
<gene>
    <name evidence="2" type="ORF">MEDL_1146</name>
</gene>
<evidence type="ECO:0000313" key="3">
    <source>
        <dbReference type="Proteomes" id="UP000683360"/>
    </source>
</evidence>
<name>A0A8S3PPZ0_MYTED</name>
<feature type="region of interest" description="Disordered" evidence="1">
    <location>
        <begin position="362"/>
        <end position="394"/>
    </location>
</feature>
<feature type="compositionally biased region" description="Pro residues" evidence="1">
    <location>
        <begin position="79"/>
        <end position="88"/>
    </location>
</feature>
<feature type="compositionally biased region" description="Low complexity" evidence="1">
    <location>
        <begin position="59"/>
        <end position="78"/>
    </location>
</feature>
<keyword evidence="3" id="KW-1185">Reference proteome</keyword>
<proteinExistence type="predicted"/>
<organism evidence="2 3">
    <name type="scientific">Mytilus edulis</name>
    <name type="common">Blue mussel</name>
    <dbReference type="NCBI Taxonomy" id="6550"/>
    <lineage>
        <taxon>Eukaryota</taxon>
        <taxon>Metazoa</taxon>
        <taxon>Spiralia</taxon>
        <taxon>Lophotrochozoa</taxon>
        <taxon>Mollusca</taxon>
        <taxon>Bivalvia</taxon>
        <taxon>Autobranchia</taxon>
        <taxon>Pteriomorphia</taxon>
        <taxon>Mytilida</taxon>
        <taxon>Mytiloidea</taxon>
        <taxon>Mytilidae</taxon>
        <taxon>Mytilinae</taxon>
        <taxon>Mytilus</taxon>
    </lineage>
</organism>
<evidence type="ECO:0000313" key="2">
    <source>
        <dbReference type="EMBL" id="CAG2185539.1"/>
    </source>
</evidence>
<protein>
    <submittedName>
        <fullName evidence="2">Neurofibromin</fullName>
    </submittedName>
</protein>
<dbReference type="AlphaFoldDB" id="A0A8S3PPZ0"/>
<feature type="compositionally biased region" description="Polar residues" evidence="1">
    <location>
        <begin position="370"/>
        <end position="381"/>
    </location>
</feature>
<evidence type="ECO:0000256" key="1">
    <source>
        <dbReference type="SAM" id="MobiDB-lite"/>
    </source>
</evidence>
<dbReference type="EMBL" id="CAJPWZ010000093">
    <property type="protein sequence ID" value="CAG2185539.1"/>
    <property type="molecule type" value="Genomic_DNA"/>
</dbReference>